<dbReference type="Proteomes" id="UP001049176">
    <property type="component" value="Chromosome 11"/>
</dbReference>
<sequence length="86" mass="9516">MSNTRLPPQYPHQPYQTIGNQFNNSGSGPQNNSTGSGDQHNYNAPGQNINHGEGDQNINSGQGYFYARPGPVQDQGRHHIQTHPYK</sequence>
<feature type="region of interest" description="Disordered" evidence="1">
    <location>
        <begin position="1"/>
        <end position="86"/>
    </location>
</feature>
<comment type="caution">
    <text evidence="2">The sequence shown here is derived from an EMBL/GenBank/DDBJ whole genome shotgun (WGS) entry which is preliminary data.</text>
</comment>
<dbReference type="RefSeq" id="XP_043002339.1">
    <property type="nucleotide sequence ID" value="XM_043160383.1"/>
</dbReference>
<dbReference type="EMBL" id="CM032191">
    <property type="protein sequence ID" value="KAG7085868.1"/>
    <property type="molecule type" value="Genomic_DNA"/>
</dbReference>
<protein>
    <submittedName>
        <fullName evidence="2">Uncharacterized protein</fullName>
    </submittedName>
</protein>
<proteinExistence type="predicted"/>
<dbReference type="AlphaFoldDB" id="A0A9P7RMH2"/>
<gene>
    <name evidence="2" type="ORF">E1B28_003401</name>
</gene>
<dbReference type="KEGG" id="more:E1B28_003401"/>
<feature type="compositionally biased region" description="Polar residues" evidence="1">
    <location>
        <begin position="14"/>
        <end position="62"/>
    </location>
</feature>
<evidence type="ECO:0000313" key="3">
    <source>
        <dbReference type="Proteomes" id="UP001049176"/>
    </source>
</evidence>
<organism evidence="2 3">
    <name type="scientific">Marasmius oreades</name>
    <name type="common">fairy-ring Marasmius</name>
    <dbReference type="NCBI Taxonomy" id="181124"/>
    <lineage>
        <taxon>Eukaryota</taxon>
        <taxon>Fungi</taxon>
        <taxon>Dikarya</taxon>
        <taxon>Basidiomycota</taxon>
        <taxon>Agaricomycotina</taxon>
        <taxon>Agaricomycetes</taxon>
        <taxon>Agaricomycetidae</taxon>
        <taxon>Agaricales</taxon>
        <taxon>Marasmiineae</taxon>
        <taxon>Marasmiaceae</taxon>
        <taxon>Marasmius</taxon>
    </lineage>
</organism>
<evidence type="ECO:0000256" key="1">
    <source>
        <dbReference type="SAM" id="MobiDB-lite"/>
    </source>
</evidence>
<evidence type="ECO:0000313" key="2">
    <source>
        <dbReference type="EMBL" id="KAG7085868.1"/>
    </source>
</evidence>
<reference evidence="2" key="1">
    <citation type="journal article" date="2021" name="Genome Biol. Evol.">
        <title>The assembled and annotated genome of the fairy-ring fungus Marasmius oreades.</title>
        <authorList>
            <person name="Hiltunen M."/>
            <person name="Ament-Velasquez S.L."/>
            <person name="Johannesson H."/>
        </authorList>
    </citation>
    <scope>NUCLEOTIDE SEQUENCE</scope>
    <source>
        <strain evidence="2">03SP1</strain>
    </source>
</reference>
<accession>A0A9P7RMH2</accession>
<name>A0A9P7RMH2_9AGAR</name>
<keyword evidence="3" id="KW-1185">Reference proteome</keyword>
<dbReference type="GeneID" id="66072477"/>